<keyword evidence="5" id="KW-1185">Reference proteome</keyword>
<evidence type="ECO:0000259" key="3">
    <source>
        <dbReference type="Pfam" id="PF13785"/>
    </source>
</evidence>
<dbReference type="InterPro" id="IPR025235">
    <property type="entry name" value="DUF4178"/>
</dbReference>
<evidence type="ECO:0000313" key="5">
    <source>
        <dbReference type="Proteomes" id="UP000626210"/>
    </source>
</evidence>
<proteinExistence type="predicted"/>
<gene>
    <name evidence="4" type="ORF">GCM10007320_59060</name>
</gene>
<feature type="transmembrane region" description="Helical" evidence="2">
    <location>
        <begin position="445"/>
        <end position="465"/>
    </location>
</feature>
<keyword evidence="2" id="KW-1133">Transmembrane helix</keyword>
<dbReference type="RefSeq" id="WP_189690465.1">
    <property type="nucleotide sequence ID" value="NZ_BMYK01000034.1"/>
</dbReference>
<dbReference type="Proteomes" id="UP000626210">
    <property type="component" value="Unassembled WGS sequence"/>
</dbReference>
<organism evidence="4 5">
    <name type="scientific">Pseudorhodoferax aquiterrae</name>
    <dbReference type="NCBI Taxonomy" id="747304"/>
    <lineage>
        <taxon>Bacteria</taxon>
        <taxon>Pseudomonadati</taxon>
        <taxon>Pseudomonadota</taxon>
        <taxon>Betaproteobacteria</taxon>
        <taxon>Burkholderiales</taxon>
        <taxon>Comamonadaceae</taxon>
    </lineage>
</organism>
<sequence length="503" mass="53979">MANDIPQRSYSAPCPGCGAPVTFLHAQSTHAVCAYCQSTVVRNGAVLRRLGKMAELFDDHSPLQLQASGIWDGQAFTLIGRLQYRGSNGTWTEWEALLADGSLATLGEDNGSYVFSRPGAAQQALPAAGTLRVGQRVELSGTAYSVASRDQTALIAAAGELPHLPPLGQAFEMVELRSADGEVLSIDHGRQPPLVARGRAVRLEDLQLRGLREAIAKEERARQFACPQCGAPVQVSLASSKTVTCPQCHAVIDLSAGTGGELRHALQDEPLRPLIALGSIGRLQGVDWQVVGFQHRLGRDPEDPDESFGWSEYLLYHAKRGFSFLVDAQDGWSMVAPTTGAPQLSGDGRSASYLGSRYELRERYQAETDYVAGEFYWPVRRGDKTSNSDFAKGRTLLSMERTAHEITWSSGGQLDSATVAQAFKLEGRKDLFQRSDAAPLSAAAGLSRTTIILVVLLVLVIVLVARCDGCDPQRENCSSSGSSYSSRSSGASYGGYTSGGGHK</sequence>
<keyword evidence="2" id="KW-0472">Membrane</keyword>
<feature type="compositionally biased region" description="Low complexity" evidence="1">
    <location>
        <begin position="478"/>
        <end position="491"/>
    </location>
</feature>
<feature type="compositionally biased region" description="Gly residues" evidence="1">
    <location>
        <begin position="492"/>
        <end position="503"/>
    </location>
</feature>
<accession>A0ABQ3GE03</accession>
<evidence type="ECO:0000313" key="4">
    <source>
        <dbReference type="EMBL" id="GHD01059.1"/>
    </source>
</evidence>
<feature type="domain" description="DUF4178" evidence="3">
    <location>
        <begin position="66"/>
        <end position="201"/>
    </location>
</feature>
<feature type="domain" description="DUF4178" evidence="3">
    <location>
        <begin position="277"/>
        <end position="415"/>
    </location>
</feature>
<keyword evidence="2" id="KW-0812">Transmembrane</keyword>
<evidence type="ECO:0000256" key="1">
    <source>
        <dbReference type="SAM" id="MobiDB-lite"/>
    </source>
</evidence>
<name>A0ABQ3GE03_9BURK</name>
<reference evidence="5" key="1">
    <citation type="journal article" date="2019" name="Int. J. Syst. Evol. Microbiol.">
        <title>The Global Catalogue of Microorganisms (GCM) 10K type strain sequencing project: providing services to taxonomists for standard genome sequencing and annotation.</title>
        <authorList>
            <consortium name="The Broad Institute Genomics Platform"/>
            <consortium name="The Broad Institute Genome Sequencing Center for Infectious Disease"/>
            <person name="Wu L."/>
            <person name="Ma J."/>
        </authorList>
    </citation>
    <scope>NUCLEOTIDE SEQUENCE [LARGE SCALE GENOMIC DNA]</scope>
    <source>
        <strain evidence="5">KCTC 23314</strain>
    </source>
</reference>
<feature type="region of interest" description="Disordered" evidence="1">
    <location>
        <begin position="472"/>
        <end position="503"/>
    </location>
</feature>
<evidence type="ECO:0000256" key="2">
    <source>
        <dbReference type="SAM" id="Phobius"/>
    </source>
</evidence>
<dbReference type="EMBL" id="BMYK01000034">
    <property type="protein sequence ID" value="GHD01059.1"/>
    <property type="molecule type" value="Genomic_DNA"/>
</dbReference>
<comment type="caution">
    <text evidence="4">The sequence shown here is derived from an EMBL/GenBank/DDBJ whole genome shotgun (WGS) entry which is preliminary data.</text>
</comment>
<dbReference type="Pfam" id="PF13785">
    <property type="entry name" value="DUF4178"/>
    <property type="match status" value="2"/>
</dbReference>
<protein>
    <submittedName>
        <fullName evidence="4">Membrane protein</fullName>
    </submittedName>
</protein>